<protein>
    <submittedName>
        <fullName evidence="2">Putative integral membrane peptidase</fullName>
    </submittedName>
</protein>
<keyword evidence="1" id="KW-0812">Transmembrane</keyword>
<feature type="transmembrane region" description="Helical" evidence="1">
    <location>
        <begin position="70"/>
        <end position="86"/>
    </location>
</feature>
<proteinExistence type="predicted"/>
<sequence>MVVVQGDGLRPSRREIGLGVCLAVLVALAGARSFDGLLPTLVFAAPALVLAVVTPTLWRVDVVEHRLPDALVGPVLAVGAAAVAVQPERLPALLAVVAVLVVPLIVAALIGGMRLGDVKLSLGFALALAAGECQTALAVESAVRLGVIALLVGGGVAIAEVVRRGWRRSIPFGPALLVGFWTEAVVVGP</sequence>
<evidence type="ECO:0000313" key="2">
    <source>
        <dbReference type="EMBL" id="SJN16949.1"/>
    </source>
</evidence>
<reference evidence="3" key="1">
    <citation type="submission" date="2017-02" db="EMBL/GenBank/DDBJ databases">
        <authorList>
            <person name="Dridi B."/>
        </authorList>
    </citation>
    <scope>NUCLEOTIDE SEQUENCE [LARGE SCALE GENOMIC DNA]</scope>
    <source>
        <strain evidence="3">EB411</strain>
    </source>
</reference>
<keyword evidence="1" id="KW-0472">Membrane</keyword>
<feature type="transmembrane region" description="Helical" evidence="1">
    <location>
        <begin position="92"/>
        <end position="113"/>
    </location>
</feature>
<accession>A0A1R4IB28</accession>
<dbReference type="EMBL" id="FUKR01000005">
    <property type="protein sequence ID" value="SJN16949.1"/>
    <property type="molecule type" value="Genomic_DNA"/>
</dbReference>
<feature type="transmembrane region" description="Helical" evidence="1">
    <location>
        <begin position="16"/>
        <end position="34"/>
    </location>
</feature>
<keyword evidence="1" id="KW-1133">Transmembrane helix</keyword>
<organism evidence="2 3">
    <name type="scientific">Mycetocola reblochoni REB411</name>
    <dbReference type="NCBI Taxonomy" id="1255698"/>
    <lineage>
        <taxon>Bacteria</taxon>
        <taxon>Bacillati</taxon>
        <taxon>Actinomycetota</taxon>
        <taxon>Actinomycetes</taxon>
        <taxon>Micrococcales</taxon>
        <taxon>Microbacteriaceae</taxon>
        <taxon>Mycetocola</taxon>
    </lineage>
</organism>
<keyword evidence="3" id="KW-1185">Reference proteome</keyword>
<dbReference type="Proteomes" id="UP000196778">
    <property type="component" value="Unassembled WGS sequence"/>
</dbReference>
<evidence type="ECO:0000256" key="1">
    <source>
        <dbReference type="SAM" id="Phobius"/>
    </source>
</evidence>
<feature type="transmembrane region" description="Helical" evidence="1">
    <location>
        <begin position="145"/>
        <end position="162"/>
    </location>
</feature>
<gene>
    <name evidence="2" type="ORF">FM119_00740</name>
</gene>
<evidence type="ECO:0000313" key="3">
    <source>
        <dbReference type="Proteomes" id="UP000196778"/>
    </source>
</evidence>
<dbReference type="AlphaFoldDB" id="A0A1R4IB28"/>
<feature type="transmembrane region" description="Helical" evidence="1">
    <location>
        <begin position="40"/>
        <end position="58"/>
    </location>
</feature>
<name>A0A1R4IB28_9MICO</name>